<organism evidence="4 5">
    <name type="scientific">Diploptera punctata</name>
    <name type="common">Pacific beetle cockroach</name>
    <dbReference type="NCBI Taxonomy" id="6984"/>
    <lineage>
        <taxon>Eukaryota</taxon>
        <taxon>Metazoa</taxon>
        <taxon>Ecdysozoa</taxon>
        <taxon>Arthropoda</taxon>
        <taxon>Hexapoda</taxon>
        <taxon>Insecta</taxon>
        <taxon>Pterygota</taxon>
        <taxon>Neoptera</taxon>
        <taxon>Polyneoptera</taxon>
        <taxon>Dictyoptera</taxon>
        <taxon>Blattodea</taxon>
        <taxon>Blaberoidea</taxon>
        <taxon>Blaberidae</taxon>
        <taxon>Diplopterinae</taxon>
        <taxon>Diploptera</taxon>
    </lineage>
</organism>
<feature type="non-terminal residue" evidence="4">
    <location>
        <position position="1"/>
    </location>
</feature>
<evidence type="ECO:0000313" key="5">
    <source>
        <dbReference type="Proteomes" id="UP001233999"/>
    </source>
</evidence>
<evidence type="ECO:0000256" key="3">
    <source>
        <dbReference type="SAM" id="MobiDB-lite"/>
    </source>
</evidence>
<dbReference type="PANTHER" id="PTHR19872">
    <property type="entry name" value="UBIQUITIN LIGASE SPECIFICITY FACTOR/HREP PROTEIN"/>
    <property type="match status" value="1"/>
</dbReference>
<name>A0AAD8EB37_DIPPU</name>
<keyword evidence="2" id="KW-0853">WD repeat</keyword>
<sequence>LHEEFPSLPSSSLKFRSIHASDEPLISFRSRKISFHDEAVRETYEQRIKEKQVQVQKLLSISEKSSGKKYESMYLRKHIIYTLINEFLHLRAMACGSGHRLMAVSDEKHNIIIYSLITGALLTPCLTGHKSSVTFMHFHPDGNHIITASMDNTVRCWNIWSSNNTVCSYNGHNGKITAMSVSEDHVVVGSEGSLLKVYHVWSAYCMDTWQSDEIITALLLVGDRKCVYIGQKDGDILLYNFSTHTIVKRSSGHLLEVSGFHLTESLLLSCSYDGLIKIWNPKKPTFRHIHELDHERAVMTMDMVSTQVLSCCQHGYLWVWSLLSGKLIRKFHVWLYMHPIYNIYCANEGDHIKVVVNADVGVKIYEFQPISETLHKKTKSNEQNDLKSASKEVKESSKTRHSCNLGSTMANRIWKDLSQPAKMLLKNQRVDSVNQALRYPMYVPITTNCFVSNLCNK</sequence>
<feature type="compositionally biased region" description="Basic and acidic residues" evidence="3">
    <location>
        <begin position="376"/>
        <end position="398"/>
    </location>
</feature>
<feature type="repeat" description="WD" evidence="2">
    <location>
        <begin position="126"/>
        <end position="159"/>
    </location>
</feature>
<evidence type="ECO:0000256" key="1">
    <source>
        <dbReference type="ARBA" id="ARBA00022786"/>
    </source>
</evidence>
<keyword evidence="1" id="KW-0833">Ubl conjugation pathway</keyword>
<comment type="caution">
    <text evidence="4">The sequence shown here is derived from an EMBL/GenBank/DDBJ whole genome shotgun (WGS) entry which is preliminary data.</text>
</comment>
<proteinExistence type="predicted"/>
<feature type="repeat" description="WD" evidence="2">
    <location>
        <begin position="250"/>
        <end position="280"/>
    </location>
</feature>
<dbReference type="Gene3D" id="2.130.10.10">
    <property type="entry name" value="YVTN repeat-like/Quinoprotein amine dehydrogenase"/>
    <property type="match status" value="2"/>
</dbReference>
<dbReference type="EMBL" id="JASPKZ010007526">
    <property type="protein sequence ID" value="KAJ9583798.1"/>
    <property type="molecule type" value="Genomic_DNA"/>
</dbReference>
<dbReference type="Proteomes" id="UP001233999">
    <property type="component" value="Unassembled WGS sequence"/>
</dbReference>
<dbReference type="InterPro" id="IPR036322">
    <property type="entry name" value="WD40_repeat_dom_sf"/>
</dbReference>
<dbReference type="InterPro" id="IPR051075">
    <property type="entry name" value="SCF_subunit_WD-repeat"/>
</dbReference>
<reference evidence="4" key="1">
    <citation type="journal article" date="2023" name="IScience">
        <title>Live-bearing cockroach genome reveals convergent evolutionary mechanisms linked to viviparity in insects and beyond.</title>
        <authorList>
            <person name="Fouks B."/>
            <person name="Harrison M.C."/>
            <person name="Mikhailova A.A."/>
            <person name="Marchal E."/>
            <person name="English S."/>
            <person name="Carruthers M."/>
            <person name="Jennings E.C."/>
            <person name="Chiamaka E.L."/>
            <person name="Frigard R.A."/>
            <person name="Pippel M."/>
            <person name="Attardo G.M."/>
            <person name="Benoit J.B."/>
            <person name="Bornberg-Bauer E."/>
            <person name="Tobe S.S."/>
        </authorList>
    </citation>
    <scope>NUCLEOTIDE SEQUENCE</scope>
    <source>
        <strain evidence="4">Stay&amp;Tobe</strain>
    </source>
</reference>
<gene>
    <name evidence="4" type="ORF">L9F63_021861</name>
</gene>
<feature type="non-terminal residue" evidence="4">
    <location>
        <position position="457"/>
    </location>
</feature>
<dbReference type="Pfam" id="PF00400">
    <property type="entry name" value="WD40"/>
    <property type="match status" value="2"/>
</dbReference>
<evidence type="ECO:0000313" key="4">
    <source>
        <dbReference type="EMBL" id="KAJ9583798.1"/>
    </source>
</evidence>
<protein>
    <submittedName>
        <fullName evidence="4">Uncharacterized protein</fullName>
    </submittedName>
</protein>
<reference evidence="4" key="2">
    <citation type="submission" date="2023-05" db="EMBL/GenBank/DDBJ databases">
        <authorList>
            <person name="Fouks B."/>
        </authorList>
    </citation>
    <scope>NUCLEOTIDE SEQUENCE</scope>
    <source>
        <strain evidence="4">Stay&amp;Tobe</strain>
        <tissue evidence="4">Testes</tissue>
    </source>
</reference>
<dbReference type="PROSITE" id="PS50294">
    <property type="entry name" value="WD_REPEATS_REGION"/>
    <property type="match status" value="1"/>
</dbReference>
<dbReference type="PANTHER" id="PTHR19872:SF9">
    <property type="entry name" value="UBIQUITIN-BINDING SDF UBIQUITIN LIGASE COMPLEX SUBUNIT"/>
    <property type="match status" value="1"/>
</dbReference>
<evidence type="ECO:0000256" key="2">
    <source>
        <dbReference type="PROSITE-ProRule" id="PRU00221"/>
    </source>
</evidence>
<dbReference type="InterPro" id="IPR001680">
    <property type="entry name" value="WD40_rpt"/>
</dbReference>
<dbReference type="InterPro" id="IPR015943">
    <property type="entry name" value="WD40/YVTN_repeat-like_dom_sf"/>
</dbReference>
<keyword evidence="5" id="KW-1185">Reference proteome</keyword>
<dbReference type="AlphaFoldDB" id="A0AAD8EB37"/>
<feature type="region of interest" description="Disordered" evidence="3">
    <location>
        <begin position="376"/>
        <end position="399"/>
    </location>
</feature>
<dbReference type="SMART" id="SM00320">
    <property type="entry name" value="WD40"/>
    <property type="match status" value="5"/>
</dbReference>
<dbReference type="PROSITE" id="PS50082">
    <property type="entry name" value="WD_REPEATS_2"/>
    <property type="match status" value="2"/>
</dbReference>
<dbReference type="SUPFAM" id="SSF50978">
    <property type="entry name" value="WD40 repeat-like"/>
    <property type="match status" value="1"/>
</dbReference>
<accession>A0AAD8EB37</accession>